<gene>
    <name evidence="3" type="ORF">CLODIP_2_CD01950</name>
</gene>
<evidence type="ECO:0000313" key="4">
    <source>
        <dbReference type="Proteomes" id="UP000494165"/>
    </source>
</evidence>
<organism evidence="3 4">
    <name type="scientific">Cloeon dipterum</name>
    <dbReference type="NCBI Taxonomy" id="197152"/>
    <lineage>
        <taxon>Eukaryota</taxon>
        <taxon>Metazoa</taxon>
        <taxon>Ecdysozoa</taxon>
        <taxon>Arthropoda</taxon>
        <taxon>Hexapoda</taxon>
        <taxon>Insecta</taxon>
        <taxon>Pterygota</taxon>
        <taxon>Palaeoptera</taxon>
        <taxon>Ephemeroptera</taxon>
        <taxon>Pisciforma</taxon>
        <taxon>Baetidae</taxon>
        <taxon>Cloeon</taxon>
    </lineage>
</organism>
<dbReference type="GO" id="GO:0030514">
    <property type="term" value="P:negative regulation of BMP signaling pathway"/>
    <property type="evidence" value="ECO:0007669"/>
    <property type="project" value="TreeGrafter"/>
</dbReference>
<dbReference type="Proteomes" id="UP000494165">
    <property type="component" value="Unassembled WGS sequence"/>
</dbReference>
<feature type="domain" description="Senescence" evidence="2">
    <location>
        <begin position="275"/>
        <end position="468"/>
    </location>
</feature>
<dbReference type="AlphaFoldDB" id="A0A8S1DY37"/>
<dbReference type="GO" id="GO:0005886">
    <property type="term" value="C:plasma membrane"/>
    <property type="evidence" value="ECO:0007669"/>
    <property type="project" value="TreeGrafter"/>
</dbReference>
<dbReference type="OrthoDB" id="20821at2759"/>
<name>A0A8S1DY37_9INSE</name>
<dbReference type="PANTHER" id="PTHR21068">
    <property type="entry name" value="SPARTIN"/>
    <property type="match status" value="1"/>
</dbReference>
<feature type="region of interest" description="Disordered" evidence="1">
    <location>
        <begin position="468"/>
        <end position="505"/>
    </location>
</feature>
<dbReference type="InterPro" id="IPR009686">
    <property type="entry name" value="Senescence/spartin_C"/>
</dbReference>
<dbReference type="Pfam" id="PF06911">
    <property type="entry name" value="Senescence"/>
    <property type="match status" value="1"/>
</dbReference>
<feature type="compositionally biased region" description="Basic and acidic residues" evidence="1">
    <location>
        <begin position="474"/>
        <end position="505"/>
    </location>
</feature>
<feature type="region of interest" description="Disordered" evidence="1">
    <location>
        <begin position="87"/>
        <end position="121"/>
    </location>
</feature>
<comment type="caution">
    <text evidence="3">The sequence shown here is derived from an EMBL/GenBank/DDBJ whole genome shotgun (WGS) entry which is preliminary data.</text>
</comment>
<dbReference type="PANTHER" id="PTHR21068:SF43">
    <property type="entry name" value="SPARTIN"/>
    <property type="match status" value="1"/>
</dbReference>
<proteinExistence type="predicted"/>
<dbReference type="GO" id="GO:0051301">
    <property type="term" value="P:cell division"/>
    <property type="evidence" value="ECO:0007669"/>
    <property type="project" value="TreeGrafter"/>
</dbReference>
<accession>A0A8S1DY37</accession>
<reference evidence="3 4" key="1">
    <citation type="submission" date="2020-04" db="EMBL/GenBank/DDBJ databases">
        <authorList>
            <person name="Alioto T."/>
            <person name="Alioto T."/>
            <person name="Gomez Garrido J."/>
        </authorList>
    </citation>
    <scope>NUCLEOTIDE SEQUENCE [LARGE SCALE GENOMIC DNA]</scope>
</reference>
<evidence type="ECO:0000259" key="2">
    <source>
        <dbReference type="Pfam" id="PF06911"/>
    </source>
</evidence>
<evidence type="ECO:0000256" key="1">
    <source>
        <dbReference type="SAM" id="MobiDB-lite"/>
    </source>
</evidence>
<keyword evidence="4" id="KW-1185">Reference proteome</keyword>
<protein>
    <recommendedName>
        <fullName evidence="2">Senescence domain-containing protein</fullName>
    </recommendedName>
</protein>
<dbReference type="Gene3D" id="1.20.58.80">
    <property type="entry name" value="Phosphotransferase system, lactose/cellobiose-type IIA subunit"/>
    <property type="match status" value="1"/>
</dbReference>
<evidence type="ECO:0000313" key="3">
    <source>
        <dbReference type="EMBL" id="CAB3385503.1"/>
    </source>
</evidence>
<dbReference type="EMBL" id="CADEPI010000416">
    <property type="protein sequence ID" value="CAB3385503.1"/>
    <property type="molecule type" value="Genomic_DNA"/>
</dbReference>
<sequence length="505" mass="53606">MEGDLRERYNRFKQLHDEAFKLLDDGLKLEQQNQIEEAVVLYERGVVTVDRALRIYIESDLEPQLWDKYFEQVVKMKNARKEVESRLASLRAGPSPAGAEPLNGASAAMPSSPPSYEEATSPYASLSGALEQLRADTVTASANSEVIFRQEGVHMYFIAPDGQVSSLSQPLTLTIARAQGENELAPTFYLQLGSWVYPLVPGISPVLRAESGTFIIPDLQATVPGSAVGLVVADGEDSGVLDVLSDILRGIQPAAPSGEEAAAEQERLSQRISQGLVSGAQFVSAGVVRGAEWAGSLLDRGTPALIDRMQPAAEPKPVPPRLSKGLRVARDVTSVAVTFTTFVANKVGTATMSLGRFLAPHVQAQGTRLLTSVSGLSENEASTKVEGALEVTAGAVTSFTTVYAALEDAAAILGRNLANNTVQIVQHRYGQEAGEVTGDTLAAVGNAVVVGQTARSLTVKGIAKRTAKNAGKALVEDYQPKQGPDGEKTDPGDKEHPGPSKEPLN</sequence>
<dbReference type="InterPro" id="IPR045036">
    <property type="entry name" value="Spartin-like"/>
</dbReference>